<dbReference type="Proteomes" id="UP001151760">
    <property type="component" value="Unassembled WGS sequence"/>
</dbReference>
<evidence type="ECO:0000256" key="1">
    <source>
        <dbReference type="SAM" id="MobiDB-lite"/>
    </source>
</evidence>
<organism evidence="2 3">
    <name type="scientific">Tanacetum coccineum</name>
    <dbReference type="NCBI Taxonomy" id="301880"/>
    <lineage>
        <taxon>Eukaryota</taxon>
        <taxon>Viridiplantae</taxon>
        <taxon>Streptophyta</taxon>
        <taxon>Embryophyta</taxon>
        <taxon>Tracheophyta</taxon>
        <taxon>Spermatophyta</taxon>
        <taxon>Magnoliopsida</taxon>
        <taxon>eudicotyledons</taxon>
        <taxon>Gunneridae</taxon>
        <taxon>Pentapetalae</taxon>
        <taxon>asterids</taxon>
        <taxon>campanulids</taxon>
        <taxon>Asterales</taxon>
        <taxon>Asteraceae</taxon>
        <taxon>Asteroideae</taxon>
        <taxon>Anthemideae</taxon>
        <taxon>Anthemidinae</taxon>
        <taxon>Tanacetum</taxon>
    </lineage>
</organism>
<feature type="compositionally biased region" description="Basic and acidic residues" evidence="1">
    <location>
        <begin position="69"/>
        <end position="80"/>
    </location>
</feature>
<proteinExistence type="predicted"/>
<comment type="caution">
    <text evidence="2">The sequence shown here is derived from an EMBL/GenBank/DDBJ whole genome shotgun (WGS) entry which is preliminary data.</text>
</comment>
<sequence>MPFPEVVLKNIKEGEECPKSIGSGKVKSLKKPSQTPRGVSVSLNVRFKPVKQVFKPVSKKPIANTSGNKKKDVELNKENVETSSISTTPIVDKIRKLEKIIIDGKATLVDEEGKPLKRVDYPGDHDSEDEVESVDNDMARFQALERVGFGTNS</sequence>
<accession>A0ABQ4Z3X0</accession>
<dbReference type="EMBL" id="BQNB010011006">
    <property type="protein sequence ID" value="GJS84838.1"/>
    <property type="molecule type" value="Genomic_DNA"/>
</dbReference>
<evidence type="ECO:0000313" key="3">
    <source>
        <dbReference type="Proteomes" id="UP001151760"/>
    </source>
</evidence>
<feature type="region of interest" description="Disordered" evidence="1">
    <location>
        <begin position="58"/>
        <end position="84"/>
    </location>
</feature>
<name>A0ABQ4Z3X0_9ASTR</name>
<gene>
    <name evidence="2" type="ORF">Tco_0751379</name>
</gene>
<reference evidence="2" key="2">
    <citation type="submission" date="2022-01" db="EMBL/GenBank/DDBJ databases">
        <authorList>
            <person name="Yamashiro T."/>
            <person name="Shiraishi A."/>
            <person name="Satake H."/>
            <person name="Nakayama K."/>
        </authorList>
    </citation>
    <scope>NUCLEOTIDE SEQUENCE</scope>
</reference>
<reference evidence="2" key="1">
    <citation type="journal article" date="2022" name="Int. J. Mol. Sci.">
        <title>Draft Genome of Tanacetum Coccineum: Genomic Comparison of Closely Related Tanacetum-Family Plants.</title>
        <authorList>
            <person name="Yamashiro T."/>
            <person name="Shiraishi A."/>
            <person name="Nakayama K."/>
            <person name="Satake H."/>
        </authorList>
    </citation>
    <scope>NUCLEOTIDE SEQUENCE</scope>
</reference>
<evidence type="ECO:0000313" key="2">
    <source>
        <dbReference type="EMBL" id="GJS84838.1"/>
    </source>
</evidence>
<keyword evidence="3" id="KW-1185">Reference proteome</keyword>
<protein>
    <submittedName>
        <fullName evidence="2">Uncharacterized protein</fullName>
    </submittedName>
</protein>